<dbReference type="InterPro" id="IPR011044">
    <property type="entry name" value="Quino_amine_DH_bsu"/>
</dbReference>
<proteinExistence type="predicted"/>
<feature type="compositionally biased region" description="Low complexity" evidence="1">
    <location>
        <begin position="82"/>
        <end position="96"/>
    </location>
</feature>
<dbReference type="GO" id="GO:0016603">
    <property type="term" value="F:glutaminyl-peptide cyclotransferase activity"/>
    <property type="evidence" value="ECO:0007669"/>
    <property type="project" value="InterPro"/>
</dbReference>
<feature type="transmembrane region" description="Helical" evidence="2">
    <location>
        <begin position="18"/>
        <end position="38"/>
    </location>
</feature>
<keyword evidence="2" id="KW-1133">Transmembrane helix</keyword>
<evidence type="ECO:0000256" key="2">
    <source>
        <dbReference type="SAM" id="Phobius"/>
    </source>
</evidence>
<dbReference type="OrthoDB" id="409395at2759"/>
<keyword evidence="2" id="KW-0472">Membrane</keyword>
<dbReference type="InParanoid" id="A0A1Z5KB05"/>
<reference evidence="3 4" key="1">
    <citation type="journal article" date="2015" name="Plant Cell">
        <title>Oil accumulation by the oleaginous diatom Fistulifera solaris as revealed by the genome and transcriptome.</title>
        <authorList>
            <person name="Tanaka T."/>
            <person name="Maeda Y."/>
            <person name="Veluchamy A."/>
            <person name="Tanaka M."/>
            <person name="Abida H."/>
            <person name="Marechal E."/>
            <person name="Bowler C."/>
            <person name="Muto M."/>
            <person name="Sunaga Y."/>
            <person name="Tanaka M."/>
            <person name="Yoshino T."/>
            <person name="Taniguchi T."/>
            <person name="Fukuda Y."/>
            <person name="Nemoto M."/>
            <person name="Matsumoto M."/>
            <person name="Wong P.S."/>
            <person name="Aburatani S."/>
            <person name="Fujibuchi W."/>
        </authorList>
    </citation>
    <scope>NUCLEOTIDE SEQUENCE [LARGE SCALE GENOMIC DNA]</scope>
    <source>
        <strain evidence="3 4">JPCC DA0580</strain>
    </source>
</reference>
<feature type="region of interest" description="Disordered" evidence="1">
    <location>
        <begin position="51"/>
        <end position="101"/>
    </location>
</feature>
<dbReference type="Pfam" id="PF05096">
    <property type="entry name" value="Glu_cyclase_2"/>
    <property type="match status" value="1"/>
</dbReference>
<evidence type="ECO:0000256" key="1">
    <source>
        <dbReference type="SAM" id="MobiDB-lite"/>
    </source>
</evidence>
<dbReference type="SUPFAM" id="SSF50969">
    <property type="entry name" value="YVTN repeat-like/Quinoprotein amine dehydrogenase"/>
    <property type="match status" value="1"/>
</dbReference>
<name>A0A1Z5KB05_FISSO</name>
<evidence type="ECO:0000313" key="3">
    <source>
        <dbReference type="EMBL" id="GAX23281.1"/>
    </source>
</evidence>
<feature type="compositionally biased region" description="Low complexity" evidence="1">
    <location>
        <begin position="57"/>
        <end position="67"/>
    </location>
</feature>
<sequence length="359" mass="40003">MSTPETDATSFHRKRKRFIGGVLCVAILTSAIVSAVLICRNNNNVSPISIDHESSNATTTSAPTTPSVQITTSPASTDNSSPIATAPTFAPTIAKTSPEPDVTRRGTFELLETVPHDPDAFTQGLVFVPRDNNQHELYEGTGLYGESDVRRVDLLTGNVLVQTELSDSYFGEGITYYETESGEGRIVQLTWQEGTVFVYDSQTLQPLANRTFSTTRNEGWGITGREKDGNKMFVVSDGSSYLHFWNQLDFVEFRRVQVTSRENLEDDPNAVNNLNELEWDPTTDTILANVWYSDTIQRIDPDTGLVTVEYDLSTLYSDRDVTSDVFNGIALVPGTSDEYWVTGKLWPNMFRIRLIDEPK</sequence>
<gene>
    <name evidence="3" type="ORF">FisN_21Hh034</name>
</gene>
<protein>
    <recommendedName>
        <fullName evidence="5">Glutaminyl-peptide cyclotransferase</fullName>
    </recommendedName>
</protein>
<dbReference type="Proteomes" id="UP000198406">
    <property type="component" value="Unassembled WGS sequence"/>
</dbReference>
<organism evidence="3 4">
    <name type="scientific">Fistulifera solaris</name>
    <name type="common">Oleaginous diatom</name>
    <dbReference type="NCBI Taxonomy" id="1519565"/>
    <lineage>
        <taxon>Eukaryota</taxon>
        <taxon>Sar</taxon>
        <taxon>Stramenopiles</taxon>
        <taxon>Ochrophyta</taxon>
        <taxon>Bacillariophyta</taxon>
        <taxon>Bacillariophyceae</taxon>
        <taxon>Bacillariophycidae</taxon>
        <taxon>Naviculales</taxon>
        <taxon>Naviculaceae</taxon>
        <taxon>Fistulifera</taxon>
    </lineage>
</organism>
<dbReference type="PANTHER" id="PTHR31270">
    <property type="entry name" value="GLUTAMINYL-PEPTIDE CYCLOTRANSFERASE"/>
    <property type="match status" value="1"/>
</dbReference>
<evidence type="ECO:0008006" key="5">
    <source>
        <dbReference type="Google" id="ProtNLM"/>
    </source>
</evidence>
<keyword evidence="2" id="KW-0812">Transmembrane</keyword>
<evidence type="ECO:0000313" key="4">
    <source>
        <dbReference type="Proteomes" id="UP000198406"/>
    </source>
</evidence>
<dbReference type="InterPro" id="IPR007788">
    <property type="entry name" value="QCT"/>
</dbReference>
<keyword evidence="4" id="KW-1185">Reference proteome</keyword>
<dbReference type="AlphaFoldDB" id="A0A1Z5KB05"/>
<comment type="caution">
    <text evidence="3">The sequence shown here is derived from an EMBL/GenBank/DDBJ whole genome shotgun (WGS) entry which is preliminary data.</text>
</comment>
<accession>A0A1Z5KB05</accession>
<feature type="compositionally biased region" description="Polar residues" evidence="1">
    <location>
        <begin position="68"/>
        <end position="81"/>
    </location>
</feature>
<dbReference type="PANTHER" id="PTHR31270:SF1">
    <property type="entry name" value="GLUTAMINYL-PEPTIDE CYCLOTRANSFERASE"/>
    <property type="match status" value="1"/>
</dbReference>
<dbReference type="EMBL" id="BDSP01000199">
    <property type="protein sequence ID" value="GAX23281.1"/>
    <property type="molecule type" value="Genomic_DNA"/>
</dbReference>